<evidence type="ECO:0000256" key="1">
    <source>
        <dbReference type="ARBA" id="ARBA00022898"/>
    </source>
</evidence>
<gene>
    <name evidence="3" type="ORF">ACFPT7_20495</name>
</gene>
<dbReference type="Gene3D" id="3.40.640.10">
    <property type="entry name" value="Type I PLP-dependent aspartate aminotransferase-like (Major domain)"/>
    <property type="match status" value="1"/>
</dbReference>
<comment type="caution">
    <text evidence="3">The sequence shown here is derived from an EMBL/GenBank/DDBJ whole genome shotgun (WGS) entry which is preliminary data.</text>
</comment>
<dbReference type="Proteomes" id="UP001596091">
    <property type="component" value="Unassembled WGS sequence"/>
</dbReference>
<dbReference type="InterPro" id="IPR015424">
    <property type="entry name" value="PyrdxlP-dep_Trfase"/>
</dbReference>
<dbReference type="Pfam" id="PF00266">
    <property type="entry name" value="Aminotran_5"/>
    <property type="match status" value="1"/>
</dbReference>
<keyword evidence="3" id="KW-0808">Transferase</keyword>
<evidence type="ECO:0000313" key="3">
    <source>
        <dbReference type="EMBL" id="MFC5864700.1"/>
    </source>
</evidence>
<dbReference type="PANTHER" id="PTHR43586">
    <property type="entry name" value="CYSTEINE DESULFURASE"/>
    <property type="match status" value="1"/>
</dbReference>
<protein>
    <submittedName>
        <fullName evidence="3">Aminotransferase class V-fold PLP-dependent enzyme</fullName>
    </submittedName>
</protein>
<keyword evidence="1" id="KW-0663">Pyridoxal phosphate</keyword>
<dbReference type="GO" id="GO:0008483">
    <property type="term" value="F:transaminase activity"/>
    <property type="evidence" value="ECO:0007669"/>
    <property type="project" value="UniProtKB-KW"/>
</dbReference>
<feature type="domain" description="Aminotransferase class V" evidence="2">
    <location>
        <begin position="93"/>
        <end position="375"/>
    </location>
</feature>
<dbReference type="PANTHER" id="PTHR43586:SF15">
    <property type="entry name" value="BLR3095 PROTEIN"/>
    <property type="match status" value="1"/>
</dbReference>
<sequence length="418" mass="45940">MKVTRRSFVKVIPAALVTTHSGISQPIVTGTSSETGLPVRDAFVTQQFEICLNNARWHPLSIAARKATEDYLEYKSRGIWNQNGITSPISILVRESFAKLIHATPNEIAFVQSTTTGENLVVSALGLTQPGNFNIVTEALHFEGSLYLYTELKRRGVDVRIVKPHITDQGWSIDKADIEKVVDQNTRLIAVSWVSMINGFTHDVGWLASLAHAHGARLFVDSVQAAGCVPIDVRSAGVDFLASASYKWLMGDFGLGFLYARADILPTLQRTQWSYRQFSDIEYHAFPGDTPGPFPATFDQLHTAAGYFETGTYANAVLAALSYSLPWIQQLGVSNIQQHVHGLNAMLRKEMPQLGYECITPADAQGAIVSFSVKDDAGTAAKLKRANVDVSLNPRRMRVSPSIYNNEADVRSLLEALS</sequence>
<accession>A0ABW1EN16</accession>
<keyword evidence="3" id="KW-0032">Aminotransferase</keyword>
<dbReference type="EMBL" id="JBHSPH010000010">
    <property type="protein sequence ID" value="MFC5864700.1"/>
    <property type="molecule type" value="Genomic_DNA"/>
</dbReference>
<dbReference type="InterPro" id="IPR015422">
    <property type="entry name" value="PyrdxlP-dep_Trfase_small"/>
</dbReference>
<name>A0ABW1EN16_9BACT</name>
<evidence type="ECO:0000259" key="2">
    <source>
        <dbReference type="Pfam" id="PF00266"/>
    </source>
</evidence>
<organism evidence="3 4">
    <name type="scientific">Acidicapsa dinghuensis</name>
    <dbReference type="NCBI Taxonomy" id="2218256"/>
    <lineage>
        <taxon>Bacteria</taxon>
        <taxon>Pseudomonadati</taxon>
        <taxon>Acidobacteriota</taxon>
        <taxon>Terriglobia</taxon>
        <taxon>Terriglobales</taxon>
        <taxon>Acidobacteriaceae</taxon>
        <taxon>Acidicapsa</taxon>
    </lineage>
</organism>
<keyword evidence="4" id="KW-1185">Reference proteome</keyword>
<dbReference type="InterPro" id="IPR000192">
    <property type="entry name" value="Aminotrans_V_dom"/>
</dbReference>
<proteinExistence type="predicted"/>
<dbReference type="RefSeq" id="WP_263332712.1">
    <property type="nucleotide sequence ID" value="NZ_JAGSYH010000001.1"/>
</dbReference>
<evidence type="ECO:0000313" key="4">
    <source>
        <dbReference type="Proteomes" id="UP001596091"/>
    </source>
</evidence>
<dbReference type="SUPFAM" id="SSF53383">
    <property type="entry name" value="PLP-dependent transferases"/>
    <property type="match status" value="1"/>
</dbReference>
<reference evidence="4" key="1">
    <citation type="journal article" date="2019" name="Int. J. Syst. Evol. Microbiol.">
        <title>The Global Catalogue of Microorganisms (GCM) 10K type strain sequencing project: providing services to taxonomists for standard genome sequencing and annotation.</title>
        <authorList>
            <consortium name="The Broad Institute Genomics Platform"/>
            <consortium name="The Broad Institute Genome Sequencing Center for Infectious Disease"/>
            <person name="Wu L."/>
            <person name="Ma J."/>
        </authorList>
    </citation>
    <scope>NUCLEOTIDE SEQUENCE [LARGE SCALE GENOMIC DNA]</scope>
    <source>
        <strain evidence="4">JCM 4087</strain>
    </source>
</reference>
<dbReference type="InterPro" id="IPR015421">
    <property type="entry name" value="PyrdxlP-dep_Trfase_major"/>
</dbReference>
<dbReference type="Gene3D" id="3.90.1150.10">
    <property type="entry name" value="Aspartate Aminotransferase, domain 1"/>
    <property type="match status" value="1"/>
</dbReference>